<feature type="region of interest" description="Disordered" evidence="1">
    <location>
        <begin position="1"/>
        <end position="47"/>
    </location>
</feature>
<dbReference type="OrthoDB" id="6415790at2759"/>
<feature type="region of interest" description="Disordered" evidence="1">
    <location>
        <begin position="66"/>
        <end position="102"/>
    </location>
</feature>
<feature type="compositionally biased region" description="Polar residues" evidence="1">
    <location>
        <begin position="66"/>
        <end position="77"/>
    </location>
</feature>
<sequence length="154" mass="16465">MASNTMNFGPEWMRRFPARPTQSHTEQNARAPSPPPATPPLQDWSQPTPVAACAAALSYSSIAASNVRSQNGTPGPTSSFDASVSDGGGGGNSGISSGTFSTDSLSPFKYSKELMLSLYKPTGLPIEFERHEYMTSEESLQPMSSLPFSEQELK</sequence>
<evidence type="ECO:0000313" key="3">
    <source>
        <dbReference type="Proteomes" id="UP000749646"/>
    </source>
</evidence>
<gene>
    <name evidence="2" type="ORF">BGZ65_002534</name>
</gene>
<evidence type="ECO:0000256" key="1">
    <source>
        <dbReference type="SAM" id="MobiDB-lite"/>
    </source>
</evidence>
<organism evidence="2 3">
    <name type="scientific">Modicella reniformis</name>
    <dbReference type="NCBI Taxonomy" id="1440133"/>
    <lineage>
        <taxon>Eukaryota</taxon>
        <taxon>Fungi</taxon>
        <taxon>Fungi incertae sedis</taxon>
        <taxon>Mucoromycota</taxon>
        <taxon>Mortierellomycotina</taxon>
        <taxon>Mortierellomycetes</taxon>
        <taxon>Mortierellales</taxon>
        <taxon>Mortierellaceae</taxon>
        <taxon>Modicella</taxon>
    </lineage>
</organism>
<dbReference type="EMBL" id="JAAAHW010009787">
    <property type="protein sequence ID" value="KAF9936325.1"/>
    <property type="molecule type" value="Genomic_DNA"/>
</dbReference>
<reference evidence="2" key="1">
    <citation type="journal article" date="2020" name="Fungal Divers.">
        <title>Resolving the Mortierellaceae phylogeny through synthesis of multi-gene phylogenetics and phylogenomics.</title>
        <authorList>
            <person name="Vandepol N."/>
            <person name="Liber J."/>
            <person name="Desiro A."/>
            <person name="Na H."/>
            <person name="Kennedy M."/>
            <person name="Barry K."/>
            <person name="Grigoriev I.V."/>
            <person name="Miller A.N."/>
            <person name="O'Donnell K."/>
            <person name="Stajich J.E."/>
            <person name="Bonito G."/>
        </authorList>
    </citation>
    <scope>NUCLEOTIDE SEQUENCE</scope>
    <source>
        <strain evidence="2">MES-2147</strain>
    </source>
</reference>
<dbReference type="AlphaFoldDB" id="A0A9P6LT53"/>
<evidence type="ECO:0000313" key="2">
    <source>
        <dbReference type="EMBL" id="KAF9936325.1"/>
    </source>
</evidence>
<proteinExistence type="predicted"/>
<name>A0A9P6LT53_9FUNG</name>
<dbReference type="Proteomes" id="UP000749646">
    <property type="component" value="Unassembled WGS sequence"/>
</dbReference>
<keyword evidence="3" id="KW-1185">Reference proteome</keyword>
<feature type="non-terminal residue" evidence="2">
    <location>
        <position position="1"/>
    </location>
</feature>
<accession>A0A9P6LT53</accession>
<comment type="caution">
    <text evidence="2">The sequence shown here is derived from an EMBL/GenBank/DDBJ whole genome shotgun (WGS) entry which is preliminary data.</text>
</comment>
<feature type="compositionally biased region" description="Polar residues" evidence="1">
    <location>
        <begin position="136"/>
        <end position="148"/>
    </location>
</feature>
<protein>
    <submittedName>
        <fullName evidence="2">Uncharacterized protein</fullName>
    </submittedName>
</protein>
<feature type="region of interest" description="Disordered" evidence="1">
    <location>
        <begin position="135"/>
        <end position="154"/>
    </location>
</feature>